<dbReference type="PANTHER" id="PTHR33910">
    <property type="entry name" value="PROTEIN TRANSLOCASE SUBUNIT SECE"/>
    <property type="match status" value="1"/>
</dbReference>
<dbReference type="Proteomes" id="UP000214975">
    <property type="component" value="Chromosome"/>
</dbReference>
<dbReference type="GO" id="GO:0006605">
    <property type="term" value="P:protein targeting"/>
    <property type="evidence" value="ECO:0007669"/>
    <property type="project" value="UniProtKB-UniRule"/>
</dbReference>
<reference evidence="11 13" key="2">
    <citation type="submission" date="2017-06" db="EMBL/GenBank/DDBJ databases">
        <title>Isolation and characterization of a thermophilic and butanogenic Thermoanaerobacterium thermosaccharolyticum M5 capable of efficient degradation of hemicellulose.</title>
        <authorList>
            <person name="Xin F."/>
            <person name="Jiang Y."/>
        </authorList>
    </citation>
    <scope>NUCLEOTIDE SEQUENCE [LARGE SCALE GENOMIC DNA]</scope>
    <source>
        <strain evidence="11 13">M5</strain>
    </source>
</reference>
<evidence type="ECO:0000256" key="4">
    <source>
        <dbReference type="ARBA" id="ARBA00022692"/>
    </source>
</evidence>
<evidence type="ECO:0000256" key="1">
    <source>
        <dbReference type="ARBA" id="ARBA00004370"/>
    </source>
</evidence>
<protein>
    <recommendedName>
        <fullName evidence="9">Protein translocase subunit SecE</fullName>
    </recommendedName>
</protein>
<evidence type="ECO:0000313" key="13">
    <source>
        <dbReference type="Proteomes" id="UP000215301"/>
    </source>
</evidence>
<keyword evidence="5 9" id="KW-0653">Protein transport</keyword>
<dbReference type="RefSeq" id="WP_094046561.1">
    <property type="nucleotide sequence ID" value="NZ_CP016893.1"/>
</dbReference>
<gene>
    <name evidence="9 11" type="primary">secE</name>
    <name evidence="11" type="ORF">CE561_12440</name>
    <name evidence="10" type="ORF">Thert_01885</name>
</gene>
<organism evidence="11 13">
    <name type="scientific">Thermoanaerobacterium thermosaccharolyticum</name>
    <name type="common">Clostridium thermosaccharolyticum</name>
    <dbReference type="NCBI Taxonomy" id="1517"/>
    <lineage>
        <taxon>Bacteria</taxon>
        <taxon>Bacillati</taxon>
        <taxon>Bacillota</taxon>
        <taxon>Clostridia</taxon>
        <taxon>Thermoanaerobacterales</taxon>
        <taxon>Thermoanaerobacteraceae</taxon>
        <taxon>Thermoanaerobacterium</taxon>
    </lineage>
</organism>
<dbReference type="NCBIfam" id="TIGR00964">
    <property type="entry name" value="secE_bact"/>
    <property type="match status" value="1"/>
</dbReference>
<evidence type="ECO:0000256" key="6">
    <source>
        <dbReference type="ARBA" id="ARBA00022989"/>
    </source>
</evidence>
<dbReference type="Proteomes" id="UP000215301">
    <property type="component" value="Unassembled WGS sequence"/>
</dbReference>
<proteinExistence type="inferred from homology"/>
<keyword evidence="8 9" id="KW-0472">Membrane</keyword>
<keyword evidence="7 9" id="KW-0811">Translocation</keyword>
<dbReference type="GO" id="GO:0009306">
    <property type="term" value="P:protein secretion"/>
    <property type="evidence" value="ECO:0007669"/>
    <property type="project" value="UniProtKB-UniRule"/>
</dbReference>
<name>A0A231VC95_THETR</name>
<evidence type="ECO:0000313" key="10">
    <source>
        <dbReference type="EMBL" id="AST57863.1"/>
    </source>
</evidence>
<dbReference type="GO" id="GO:0043952">
    <property type="term" value="P:protein transport by the Sec complex"/>
    <property type="evidence" value="ECO:0007669"/>
    <property type="project" value="UniProtKB-UniRule"/>
</dbReference>
<evidence type="ECO:0000313" key="12">
    <source>
        <dbReference type="Proteomes" id="UP000214975"/>
    </source>
</evidence>
<dbReference type="EMBL" id="NKHD01000051">
    <property type="protein sequence ID" value="OXT05797.1"/>
    <property type="molecule type" value="Genomic_DNA"/>
</dbReference>
<accession>A0A231VC95</accession>
<dbReference type="AlphaFoldDB" id="A0A231VC95"/>
<reference evidence="10 12" key="1">
    <citation type="submission" date="2016-08" db="EMBL/GenBank/DDBJ databases">
        <title>A novel genetic cassette of butanologenic Thermoanaerobacterium thermosaccharolyticum that directly convert cellulose to butanol.</title>
        <authorList>
            <person name="Li T."/>
            <person name="He J."/>
        </authorList>
    </citation>
    <scope>NUCLEOTIDE SEQUENCE [LARGE SCALE GENOMIC DNA]</scope>
    <source>
        <strain evidence="10 12">TG57</strain>
    </source>
</reference>
<evidence type="ECO:0000256" key="8">
    <source>
        <dbReference type="ARBA" id="ARBA00023136"/>
    </source>
</evidence>
<feature type="transmembrane region" description="Helical" evidence="9">
    <location>
        <begin position="37"/>
        <end position="60"/>
    </location>
</feature>
<comment type="function">
    <text evidence="9">Essential subunit of the Sec protein translocation channel SecYEG. Clamps together the 2 halves of SecY. May contact the channel plug during translocation.</text>
</comment>
<dbReference type="GO" id="GO:0065002">
    <property type="term" value="P:intracellular protein transmembrane transport"/>
    <property type="evidence" value="ECO:0007669"/>
    <property type="project" value="UniProtKB-UniRule"/>
</dbReference>
<evidence type="ECO:0000256" key="3">
    <source>
        <dbReference type="ARBA" id="ARBA00022475"/>
    </source>
</evidence>
<keyword evidence="6 9" id="KW-1133">Transmembrane helix</keyword>
<sequence>MAADERRKAGKFFREIKAEMKKVTWPTRNDLLTYTEVVLVVVIAFTLLIFLADSAFSYLLKLIIKS</sequence>
<comment type="subunit">
    <text evidence="9">Component of the Sec protein translocase complex. Heterotrimer consisting of SecY, SecE and SecG subunits. The heterotrimers can form oligomers, although 1 heterotrimer is thought to be able to translocate proteins. Interacts with the ribosome. Interacts with SecDF, and other proteins may be involved. Interacts with SecA.</text>
</comment>
<dbReference type="Gene3D" id="1.20.5.1030">
    <property type="entry name" value="Preprotein translocase secy subunit"/>
    <property type="match status" value="1"/>
</dbReference>
<evidence type="ECO:0000256" key="9">
    <source>
        <dbReference type="HAMAP-Rule" id="MF_00422"/>
    </source>
</evidence>
<dbReference type="InterPro" id="IPR038379">
    <property type="entry name" value="SecE_sf"/>
</dbReference>
<dbReference type="EMBL" id="CP016893">
    <property type="protein sequence ID" value="AST57863.1"/>
    <property type="molecule type" value="Genomic_DNA"/>
</dbReference>
<comment type="subcellular location">
    <subcellularLocation>
        <location evidence="9">Cell membrane</location>
        <topology evidence="9">Single-pass membrane protein</topology>
    </subcellularLocation>
    <subcellularLocation>
        <location evidence="1">Membrane</location>
    </subcellularLocation>
</comment>
<comment type="similarity">
    <text evidence="9">Belongs to the SecE/SEC61-gamma family.</text>
</comment>
<dbReference type="Pfam" id="PF00584">
    <property type="entry name" value="SecE"/>
    <property type="match status" value="1"/>
</dbReference>
<dbReference type="GO" id="GO:0005886">
    <property type="term" value="C:plasma membrane"/>
    <property type="evidence" value="ECO:0007669"/>
    <property type="project" value="UniProtKB-SubCell"/>
</dbReference>
<keyword evidence="2 9" id="KW-0813">Transport</keyword>
<dbReference type="HAMAP" id="MF_00422">
    <property type="entry name" value="SecE"/>
    <property type="match status" value="1"/>
</dbReference>
<evidence type="ECO:0000256" key="2">
    <source>
        <dbReference type="ARBA" id="ARBA00022448"/>
    </source>
</evidence>
<dbReference type="InterPro" id="IPR005807">
    <property type="entry name" value="SecE_bac"/>
</dbReference>
<dbReference type="GO" id="GO:0008320">
    <property type="term" value="F:protein transmembrane transporter activity"/>
    <property type="evidence" value="ECO:0007669"/>
    <property type="project" value="UniProtKB-UniRule"/>
</dbReference>
<evidence type="ECO:0000313" key="11">
    <source>
        <dbReference type="EMBL" id="OXT05797.1"/>
    </source>
</evidence>
<evidence type="ECO:0000256" key="5">
    <source>
        <dbReference type="ARBA" id="ARBA00022927"/>
    </source>
</evidence>
<evidence type="ECO:0000256" key="7">
    <source>
        <dbReference type="ARBA" id="ARBA00023010"/>
    </source>
</evidence>
<dbReference type="PANTHER" id="PTHR33910:SF1">
    <property type="entry name" value="PROTEIN TRANSLOCASE SUBUNIT SECE"/>
    <property type="match status" value="1"/>
</dbReference>
<keyword evidence="3 9" id="KW-1003">Cell membrane</keyword>
<keyword evidence="4 9" id="KW-0812">Transmembrane</keyword>
<dbReference type="InterPro" id="IPR001901">
    <property type="entry name" value="Translocase_SecE/Sec61-g"/>
</dbReference>